<dbReference type="InterPro" id="IPR025483">
    <property type="entry name" value="Lipase_euk"/>
</dbReference>
<dbReference type="Pfam" id="PF04083">
    <property type="entry name" value="Abhydro_lipase"/>
    <property type="match status" value="1"/>
</dbReference>
<evidence type="ECO:0000256" key="8">
    <source>
        <dbReference type="PIRSR" id="PIRSR000862-1"/>
    </source>
</evidence>
<dbReference type="PROSITE" id="PS51257">
    <property type="entry name" value="PROKAR_LIPOPROTEIN"/>
    <property type="match status" value="1"/>
</dbReference>
<dbReference type="FunFam" id="3.40.50.1820:FF:000057">
    <property type="entry name" value="Lipase"/>
    <property type="match status" value="1"/>
</dbReference>
<evidence type="ECO:0000256" key="6">
    <source>
        <dbReference type="ARBA" id="ARBA00023180"/>
    </source>
</evidence>
<dbReference type="KEGG" id="dcr:108225750"/>
<feature type="domain" description="Partial AB-hydrolase lipase" evidence="10">
    <location>
        <begin position="46"/>
        <end position="105"/>
    </location>
</feature>
<sequence>MDTQLKLDVVAFSIFFCCFPVLISACSHNSTLPTVTGDVADGLCYQVIQPLGYNCSEHIVQTEDNFLLGLQRVSSNKANSGGKRGPPVLLLHGLFMGGEAWFLNGINGSLGFLLADKGYDVWVGNIRGVQWSHGHVSLSESNKEFWNWSWTELAKFDLPAMLNYVNNITNSKVFVIGHSQGTLMSIVGFTNKESANKVEGAAFLCPIAYLHWVEVPIVRMAVLLHIDQMVTDDIPSIDLRSAVGTDIMRRLCRGDSDYCKNLVRSLTGENCCFDIHKVNDYLRYGPQPTSTRNLAHLAQMVRSGYITVYDYGLLGNIGKYRRFNAPSFNLTAIPTSIPMWFASGENDPLSDVIDVRDTLSELQRSPRETATLEVKNYGHLDFLFSWSAKKDVYDDLFLFLGNHTSSVGA</sequence>
<keyword evidence="2 9" id="KW-0732">Signal</keyword>
<reference evidence="11" key="1">
    <citation type="journal article" date="2016" name="Nat. Genet.">
        <title>A high-quality carrot genome assembly provides new insights into carotenoid accumulation and asterid genome evolution.</title>
        <authorList>
            <person name="Iorizzo M."/>
            <person name="Ellison S."/>
            <person name="Senalik D."/>
            <person name="Zeng P."/>
            <person name="Satapoomin P."/>
            <person name="Huang J."/>
            <person name="Bowman M."/>
            <person name="Iovene M."/>
            <person name="Sanseverino W."/>
            <person name="Cavagnaro P."/>
            <person name="Yildiz M."/>
            <person name="Macko-Podgorni A."/>
            <person name="Moranska E."/>
            <person name="Grzebelus E."/>
            <person name="Grzebelus D."/>
            <person name="Ashrafi H."/>
            <person name="Zheng Z."/>
            <person name="Cheng S."/>
            <person name="Spooner D."/>
            <person name="Van Deynze A."/>
            <person name="Simon P."/>
        </authorList>
    </citation>
    <scope>NUCLEOTIDE SEQUENCE [LARGE SCALE GENOMIC DNA]</scope>
    <source>
        <tissue evidence="11">Leaf</tissue>
    </source>
</reference>
<evidence type="ECO:0000313" key="11">
    <source>
        <dbReference type="EMBL" id="KZM90652.1"/>
    </source>
</evidence>
<protein>
    <recommendedName>
        <fullName evidence="7">Lipase</fullName>
    </recommendedName>
</protein>
<dbReference type="OMA" id="AYKKFNH"/>
<accession>A0A161ZSB2</accession>
<dbReference type="AlphaFoldDB" id="A0A161ZSB2"/>
<evidence type="ECO:0000256" key="7">
    <source>
        <dbReference type="PIRNR" id="PIRNR000862"/>
    </source>
</evidence>
<keyword evidence="4 7" id="KW-0442">Lipid degradation</keyword>
<dbReference type="Gramene" id="KZM90652">
    <property type="protein sequence ID" value="KZM90652"/>
    <property type="gene ID" value="DCAR_021983"/>
</dbReference>
<feature type="signal peptide" evidence="9">
    <location>
        <begin position="1"/>
        <end position="25"/>
    </location>
</feature>
<dbReference type="PIRSF" id="PIRSF000862">
    <property type="entry name" value="Steryl_ester_lip"/>
    <property type="match status" value="1"/>
</dbReference>
<dbReference type="InterPro" id="IPR029058">
    <property type="entry name" value="AB_hydrolase_fold"/>
</dbReference>
<keyword evidence="3 7" id="KW-0378">Hydrolase</keyword>
<feature type="active site" description="Charge relay system" evidence="8">
    <location>
        <position position="347"/>
    </location>
</feature>
<dbReference type="Gene3D" id="3.40.50.1820">
    <property type="entry name" value="alpha/beta hydrolase"/>
    <property type="match status" value="1"/>
</dbReference>
<keyword evidence="6" id="KW-0325">Glycoprotein</keyword>
<dbReference type="SUPFAM" id="SSF53474">
    <property type="entry name" value="alpha/beta-Hydrolases"/>
    <property type="match status" value="1"/>
</dbReference>
<keyword evidence="5" id="KW-0443">Lipid metabolism</keyword>
<evidence type="ECO:0000256" key="9">
    <source>
        <dbReference type="SAM" id="SignalP"/>
    </source>
</evidence>
<dbReference type="OrthoDB" id="9974421at2759"/>
<evidence type="ECO:0000256" key="1">
    <source>
        <dbReference type="ARBA" id="ARBA00010701"/>
    </source>
</evidence>
<feature type="active site" description="Nucleophile" evidence="8">
    <location>
        <position position="179"/>
    </location>
</feature>
<feature type="active site" description="Charge relay system" evidence="8">
    <location>
        <position position="379"/>
    </location>
</feature>
<dbReference type="STRING" id="79200.A0A161ZSB2"/>
<dbReference type="PANTHER" id="PTHR11005">
    <property type="entry name" value="LYSOSOMAL ACID LIPASE-RELATED"/>
    <property type="match status" value="1"/>
</dbReference>
<dbReference type="GO" id="GO:0016788">
    <property type="term" value="F:hydrolase activity, acting on ester bonds"/>
    <property type="evidence" value="ECO:0007669"/>
    <property type="project" value="InterPro"/>
</dbReference>
<evidence type="ECO:0000256" key="2">
    <source>
        <dbReference type="ARBA" id="ARBA00022729"/>
    </source>
</evidence>
<comment type="similarity">
    <text evidence="1 7">Belongs to the AB hydrolase superfamily. Lipase family.</text>
</comment>
<evidence type="ECO:0000259" key="10">
    <source>
        <dbReference type="Pfam" id="PF04083"/>
    </source>
</evidence>
<dbReference type="EMBL" id="LNRQ01000006">
    <property type="protein sequence ID" value="KZM90652.1"/>
    <property type="molecule type" value="Genomic_DNA"/>
</dbReference>
<evidence type="ECO:0000256" key="3">
    <source>
        <dbReference type="ARBA" id="ARBA00022801"/>
    </source>
</evidence>
<organism evidence="11">
    <name type="scientific">Daucus carota subsp. sativus</name>
    <name type="common">Carrot</name>
    <dbReference type="NCBI Taxonomy" id="79200"/>
    <lineage>
        <taxon>Eukaryota</taxon>
        <taxon>Viridiplantae</taxon>
        <taxon>Streptophyta</taxon>
        <taxon>Embryophyta</taxon>
        <taxon>Tracheophyta</taxon>
        <taxon>Spermatophyta</taxon>
        <taxon>Magnoliopsida</taxon>
        <taxon>eudicotyledons</taxon>
        <taxon>Gunneridae</taxon>
        <taxon>Pentapetalae</taxon>
        <taxon>asterids</taxon>
        <taxon>campanulids</taxon>
        <taxon>Apiales</taxon>
        <taxon>Apiaceae</taxon>
        <taxon>Apioideae</taxon>
        <taxon>Scandiceae</taxon>
        <taxon>Daucinae</taxon>
        <taxon>Daucus</taxon>
        <taxon>Daucus sect. Daucus</taxon>
    </lineage>
</organism>
<comment type="caution">
    <text evidence="11">The sequence shown here is derived from an EMBL/GenBank/DDBJ whole genome shotgun (WGS) entry which is preliminary data.</text>
</comment>
<evidence type="ECO:0000256" key="5">
    <source>
        <dbReference type="ARBA" id="ARBA00023098"/>
    </source>
</evidence>
<gene>
    <name evidence="11" type="ORF">DCAR_021983</name>
</gene>
<evidence type="ECO:0000256" key="4">
    <source>
        <dbReference type="ARBA" id="ARBA00022963"/>
    </source>
</evidence>
<dbReference type="GO" id="GO:0016042">
    <property type="term" value="P:lipid catabolic process"/>
    <property type="evidence" value="ECO:0007669"/>
    <property type="project" value="UniProtKB-KW"/>
</dbReference>
<feature type="chain" id="PRO_5007830588" description="Lipase" evidence="9">
    <location>
        <begin position="26"/>
        <end position="409"/>
    </location>
</feature>
<name>A0A161ZSB2_DAUCS</name>
<dbReference type="InterPro" id="IPR006693">
    <property type="entry name" value="AB_hydrolase_lipase"/>
</dbReference>
<proteinExistence type="inferred from homology"/>